<feature type="domain" description="PLD phosphodiesterase" evidence="10">
    <location>
        <begin position="854"/>
        <end position="881"/>
    </location>
</feature>
<comment type="similarity">
    <text evidence="2">Belongs to the phospholipase D family.</text>
</comment>
<dbReference type="GO" id="GO:0035556">
    <property type="term" value="P:intracellular signal transduction"/>
    <property type="evidence" value="ECO:0007669"/>
    <property type="project" value="InterPro"/>
</dbReference>
<dbReference type="GO" id="GO:0035091">
    <property type="term" value="F:phosphatidylinositol binding"/>
    <property type="evidence" value="ECO:0007669"/>
    <property type="project" value="InterPro"/>
</dbReference>
<keyword evidence="8" id="KW-0449">Lipoprotein</keyword>
<dbReference type="EC" id="3.1.4.4" evidence="3"/>
<dbReference type="EMBL" id="HG806449">
    <property type="protein sequence ID" value="CDW58921.1"/>
    <property type="molecule type" value="Genomic_DNA"/>
</dbReference>
<dbReference type="Gene3D" id="3.30.1520.10">
    <property type="entry name" value="Phox-like domain"/>
    <property type="match status" value="1"/>
</dbReference>
<reference evidence="11" key="2">
    <citation type="submission" date="2014-03" db="EMBL/GenBank/DDBJ databases">
        <title>The whipworm genome and dual-species transcriptomics of an intimate host-pathogen interaction.</title>
        <authorList>
            <person name="Foth B.J."/>
            <person name="Tsai I.J."/>
            <person name="Reid A.J."/>
            <person name="Bancroft A.J."/>
            <person name="Nichol S."/>
            <person name="Tracey A."/>
            <person name="Holroyd N."/>
            <person name="Cotton J.A."/>
            <person name="Stanley E.J."/>
            <person name="Zarowiecki M."/>
            <person name="Liu J.Z."/>
            <person name="Huckvale T."/>
            <person name="Cooper P.J."/>
            <person name="Grencis R.K."/>
            <person name="Berriman M."/>
        </authorList>
    </citation>
    <scope>NUCLEOTIDE SEQUENCE [LARGE SCALE GENOMIC DNA]</scope>
</reference>
<dbReference type="InterPro" id="IPR025202">
    <property type="entry name" value="PLD-like_dom"/>
</dbReference>
<evidence type="ECO:0000256" key="5">
    <source>
        <dbReference type="ARBA" id="ARBA00022801"/>
    </source>
</evidence>
<dbReference type="Gene3D" id="3.30.870.10">
    <property type="entry name" value="Endonuclease Chain A"/>
    <property type="match status" value="2"/>
</dbReference>
<evidence type="ECO:0000256" key="6">
    <source>
        <dbReference type="ARBA" id="ARBA00022963"/>
    </source>
</evidence>
<dbReference type="OrthoDB" id="14911at2759"/>
<dbReference type="CDD" id="cd09138">
    <property type="entry name" value="PLDc_vPLD1_2_yPLD_like_1"/>
    <property type="match status" value="1"/>
</dbReference>
<evidence type="ECO:0000256" key="4">
    <source>
        <dbReference type="ARBA" id="ARBA00022737"/>
    </source>
</evidence>
<dbReference type="InterPro" id="IPR016555">
    <property type="entry name" value="PLipase_D_euk"/>
</dbReference>
<feature type="non-terminal residue" evidence="11">
    <location>
        <position position="1"/>
    </location>
</feature>
<dbReference type="SUPFAM" id="SSF56024">
    <property type="entry name" value="Phospholipase D/nuclease"/>
    <property type="match status" value="2"/>
</dbReference>
<feature type="domain" description="PLD phosphodiesterase" evidence="10">
    <location>
        <begin position="476"/>
        <end position="503"/>
    </location>
</feature>
<keyword evidence="6" id="KW-0442">Lipid degradation</keyword>
<dbReference type="CDD" id="cd09141">
    <property type="entry name" value="PLDc_vPLD1_2_yPLD_like_2"/>
    <property type="match status" value="1"/>
</dbReference>
<dbReference type="InterPro" id="IPR011993">
    <property type="entry name" value="PH-like_dom_sf"/>
</dbReference>
<evidence type="ECO:0000256" key="7">
    <source>
        <dbReference type="ARBA" id="ARBA00023098"/>
    </source>
</evidence>
<comment type="catalytic activity">
    <reaction evidence="1">
        <text>a 1,2-diacyl-sn-glycero-3-phosphocholine + H2O = a 1,2-diacyl-sn-glycero-3-phosphate + choline + H(+)</text>
        <dbReference type="Rhea" id="RHEA:14445"/>
        <dbReference type="ChEBI" id="CHEBI:15354"/>
        <dbReference type="ChEBI" id="CHEBI:15377"/>
        <dbReference type="ChEBI" id="CHEBI:15378"/>
        <dbReference type="ChEBI" id="CHEBI:57643"/>
        <dbReference type="ChEBI" id="CHEBI:58608"/>
        <dbReference type="EC" id="3.1.4.4"/>
    </reaction>
</comment>
<organism evidence="11 12">
    <name type="scientific">Trichuris trichiura</name>
    <name type="common">Whipworm</name>
    <name type="synonym">Trichocephalus trichiurus</name>
    <dbReference type="NCBI Taxonomy" id="36087"/>
    <lineage>
        <taxon>Eukaryota</taxon>
        <taxon>Metazoa</taxon>
        <taxon>Ecdysozoa</taxon>
        <taxon>Nematoda</taxon>
        <taxon>Enoplea</taxon>
        <taxon>Dorylaimia</taxon>
        <taxon>Trichinellida</taxon>
        <taxon>Trichuridae</taxon>
        <taxon>Trichuris</taxon>
    </lineage>
</organism>
<evidence type="ECO:0000259" key="10">
    <source>
        <dbReference type="PROSITE" id="PS50035"/>
    </source>
</evidence>
<dbReference type="GO" id="GO:0060627">
    <property type="term" value="P:regulation of vesicle-mediated transport"/>
    <property type="evidence" value="ECO:0007669"/>
    <property type="project" value="TreeGrafter"/>
</dbReference>
<protein>
    <recommendedName>
        <fullName evidence="3">phospholipase D</fullName>
        <ecNumber evidence="3">3.1.4.4</ecNumber>
    </recommendedName>
</protein>
<dbReference type="GO" id="GO:0004630">
    <property type="term" value="F:phospholipase D activity"/>
    <property type="evidence" value="ECO:0007669"/>
    <property type="project" value="UniProtKB-EC"/>
</dbReference>
<dbReference type="InterPro" id="IPR001736">
    <property type="entry name" value="PLipase_D/transphosphatidylase"/>
</dbReference>
<dbReference type="PROSITE" id="PS50035">
    <property type="entry name" value="PLD"/>
    <property type="match status" value="2"/>
</dbReference>
<dbReference type="FunFam" id="3.30.870.10:FF:000011">
    <property type="entry name" value="Phospholipase"/>
    <property type="match status" value="1"/>
</dbReference>
<dbReference type="GO" id="GO:0012505">
    <property type="term" value="C:endomembrane system"/>
    <property type="evidence" value="ECO:0007669"/>
    <property type="project" value="UniProtKB-SubCell"/>
</dbReference>
<dbReference type="Pfam" id="PF13091">
    <property type="entry name" value="PLDc_2"/>
    <property type="match status" value="1"/>
</dbReference>
<evidence type="ECO:0000256" key="2">
    <source>
        <dbReference type="ARBA" id="ARBA00008664"/>
    </source>
</evidence>
<gene>
    <name evidence="11" type="ORF">TTRE_0000724701</name>
</gene>
<proteinExistence type="inferred from homology"/>
<dbReference type="Pfam" id="PF00614">
    <property type="entry name" value="PLDc"/>
    <property type="match status" value="1"/>
</dbReference>
<dbReference type="Proteomes" id="UP000030665">
    <property type="component" value="Unassembled WGS sequence"/>
</dbReference>
<evidence type="ECO:0000256" key="8">
    <source>
        <dbReference type="ARBA" id="ARBA00023288"/>
    </source>
</evidence>
<keyword evidence="4" id="KW-0677">Repeat</keyword>
<name>A0A077ZEY4_TRITR</name>
<comment type="subcellular location">
    <subcellularLocation>
        <location evidence="9">Endomembrane system</location>
        <topology evidence="9">Lipid-anchor</topology>
    </subcellularLocation>
</comment>
<evidence type="ECO:0000256" key="3">
    <source>
        <dbReference type="ARBA" id="ARBA00012027"/>
    </source>
</evidence>
<evidence type="ECO:0000313" key="11">
    <source>
        <dbReference type="EMBL" id="CDW58921.1"/>
    </source>
</evidence>
<sequence length="1038" mass="118932">VTEGRHNFRSLYEDVSDKQYRDYFIPNAQLSCKVLKADDDVTGRKAFKFCILLTYLLTSLFSRYTIELEHGGHCWTVRRRFRDFFSLHNHILLHKAKRNFIPRRKYVLYIMDQPDRSSKIDIKQCAILTHGTLMNKTPTDVSPLDGVVTLKHGSVGSLPSSSSTSSSDDNDLPPFPVWPNIFHDRSEPLFTMLIVQEKLNSYLNAVLQNIIYRNLKETRDFIEVSRYSFVTGLGQKRKEGLLKKRPGGRQAYGGIIRCCTEMFASWTYRFFFLKDTYLAYAHPESEDVRAVMLFDPGFHVKLEEEYKKPPYHTLCPFKISTLAIKCKTKEDALAWERAISTAVSHTGKEFLQSNAYGSTYPVRMNSYGMWFVDGKDFMENLANMIELAEEEIFITDWWLSPEIYLKRPAIEGRRWRLDELLKRKAEQGVHVYVLLYKEVQIALGIKSLYSKRRLRELHPNIHVLRHPDHLPGSGVFLWAHHEKIVVIDQNIAFVGGIDLCYGRWDDSEHRLTDFGSVTFVTKKTATIVQKNEKSVMSAFRSVSRMLPVVSMRAASEEQADLDVIDGAQALSSGGHTVFFKSLLRHCSDFKCVCLRLVTLQQEDDVDSGLLGGGKYWIGKDYVNFIFKDFTAIDLPYNGTLCRSYARKANALARYSHCCQRCFALFDSKNIRENSRTSNVSRHIAQMSRSGWPICSFFIFPSSGAYLKLLRSACPWSVGNNMMEASIHRAYVGLIENAKHYIYIENQFFVTMLDRTDVQNSIAKALYDRIVQAHKKKEAFRVYVLLPLLPGFEGQVGTTGGSALQAVLYWTYQSISKGPHSLLENLSREIEDPSQYIIFCSLRTHGVLLDKMVTELIYIHSKLMIVDDRWTIVGSANINDRSMLGKRDSEVAVIVEDAEFEASKMNGQDYFAGKFARSLRHRLFYEHLGLRKKNSPSIDISDPSSERFFSLWKGIARKNTDIYEKVFCCIPTDEAKTFEQVKQYKGRLKLSDYDEASAKALLDDLTGNLVLFPLSFLCNSDLSPSYMTKEGLAPTSLFT</sequence>
<keyword evidence="12" id="KW-1185">Reference proteome</keyword>
<dbReference type="SMART" id="SM00312">
    <property type="entry name" value="PX"/>
    <property type="match status" value="1"/>
</dbReference>
<evidence type="ECO:0000313" key="12">
    <source>
        <dbReference type="Proteomes" id="UP000030665"/>
    </source>
</evidence>
<dbReference type="Gene3D" id="2.30.29.30">
    <property type="entry name" value="Pleckstrin-homology domain (PH domain)/Phosphotyrosine-binding domain (PTB)"/>
    <property type="match status" value="1"/>
</dbReference>
<dbReference type="SUPFAM" id="SSF64268">
    <property type="entry name" value="PX domain"/>
    <property type="match status" value="1"/>
</dbReference>
<dbReference type="SUPFAM" id="SSF50729">
    <property type="entry name" value="PH domain-like"/>
    <property type="match status" value="1"/>
</dbReference>
<reference evidence="11" key="1">
    <citation type="submission" date="2014-01" db="EMBL/GenBank/DDBJ databases">
        <authorList>
            <person name="Aslett M."/>
        </authorList>
    </citation>
    <scope>NUCLEOTIDE SEQUENCE</scope>
</reference>
<keyword evidence="7" id="KW-0443">Lipid metabolism</keyword>
<dbReference type="AlphaFoldDB" id="A0A077ZEY4"/>
<dbReference type="GO" id="GO:0009395">
    <property type="term" value="P:phospholipid catabolic process"/>
    <property type="evidence" value="ECO:0007669"/>
    <property type="project" value="TreeGrafter"/>
</dbReference>
<dbReference type="STRING" id="36087.A0A077ZEY4"/>
<keyword evidence="5" id="KW-0378">Hydrolase</keyword>
<accession>A0A077ZEY4</accession>
<dbReference type="InterPro" id="IPR001683">
    <property type="entry name" value="PX_dom"/>
</dbReference>
<dbReference type="PANTHER" id="PTHR18896">
    <property type="entry name" value="PHOSPHOLIPASE D"/>
    <property type="match status" value="1"/>
</dbReference>
<evidence type="ECO:0000256" key="9">
    <source>
        <dbReference type="ARBA" id="ARBA00037868"/>
    </source>
</evidence>
<dbReference type="InterPro" id="IPR036871">
    <property type="entry name" value="PX_dom_sf"/>
</dbReference>
<dbReference type="PANTHER" id="PTHR18896:SF76">
    <property type="entry name" value="PHOSPHOLIPASE"/>
    <property type="match status" value="1"/>
</dbReference>
<dbReference type="PIRSF" id="PIRSF009376">
    <property type="entry name" value="Phospholipase_D_euk"/>
    <property type="match status" value="1"/>
</dbReference>
<dbReference type="GO" id="GO:0006654">
    <property type="term" value="P:phosphatidic acid biosynthetic process"/>
    <property type="evidence" value="ECO:0007669"/>
    <property type="project" value="InterPro"/>
</dbReference>
<dbReference type="InterPro" id="IPR015679">
    <property type="entry name" value="PLipase_D_fam"/>
</dbReference>
<evidence type="ECO:0000256" key="1">
    <source>
        <dbReference type="ARBA" id="ARBA00000798"/>
    </source>
</evidence>
<dbReference type="SMART" id="SM00155">
    <property type="entry name" value="PLDc"/>
    <property type="match status" value="2"/>
</dbReference>